<dbReference type="InterPro" id="IPR036396">
    <property type="entry name" value="Cyt_P450_sf"/>
</dbReference>
<evidence type="ECO:0000256" key="3">
    <source>
        <dbReference type="ARBA" id="ARBA00022723"/>
    </source>
</evidence>
<name>A0A6A5Q9R7_AMPQU</name>
<comment type="cofactor">
    <cofactor evidence="1 5">
        <name>heme</name>
        <dbReference type="ChEBI" id="CHEBI:30413"/>
    </cofactor>
</comment>
<dbReference type="GO" id="GO:0004497">
    <property type="term" value="F:monooxygenase activity"/>
    <property type="evidence" value="ECO:0007669"/>
    <property type="project" value="InterPro"/>
</dbReference>
<dbReference type="GO" id="GO:0020037">
    <property type="term" value="F:heme binding"/>
    <property type="evidence" value="ECO:0007669"/>
    <property type="project" value="InterPro"/>
</dbReference>
<dbReference type="OrthoDB" id="3366823at2759"/>
<evidence type="ECO:0000256" key="6">
    <source>
        <dbReference type="SAM" id="Phobius"/>
    </source>
</evidence>
<dbReference type="EMBL" id="ML979141">
    <property type="protein sequence ID" value="KAF1912175.1"/>
    <property type="molecule type" value="Genomic_DNA"/>
</dbReference>
<dbReference type="CDD" id="cd11040">
    <property type="entry name" value="CYP7_CYP8-like"/>
    <property type="match status" value="1"/>
</dbReference>
<sequence>MNVYVTIGFIVGIFAYAGLQLMLHLTQDKREPCILESRVPFLDSAIGIMNHRANYLAKLKAQYKASIHTIRMPFQRLYIVHTPHLIQIIQNKANASTFVPNLLDFGMMFSGLKKESKVTLAGAFGLNGNAFTKSVHKHLLPGASLLATTSNAVEKLCASLPNNLDNSSTQGLLELVRHELTMALTGAVYGPENPYNDSKIEASWYDFVPGINHLLYSPFPNLTARAALRARDRVIGAFQKYFETGGHHYAMAMIPEMYEANISHGLASDEAAKMEMATSLAMLSSGSNTAFWLLYQIFSDCSALHTIRQELLEVSTKEETSGGPQCRVLSLNLIRDECPTMSAMLNETLRYHSSVINIKQVQHDTTFANQYLLKKDAIVMIPGQSIHHEKDIWGPSADYFDHLRFLDPASRRNLSSTSAFRPFGAGASMCPGRHFSMNVICSLVAMIVLQYNIMPSDGKWRAPTKCNADLWNAMPKPDRDLAVRIVKKVESEDVQWRFVWAEEV</sequence>
<dbReference type="PANTHER" id="PTHR47582:SF1">
    <property type="entry name" value="P450, PUTATIVE (EUROFUNG)-RELATED"/>
    <property type="match status" value="1"/>
</dbReference>
<evidence type="ECO:0000256" key="2">
    <source>
        <dbReference type="ARBA" id="ARBA00010617"/>
    </source>
</evidence>
<evidence type="ECO:0000256" key="5">
    <source>
        <dbReference type="PIRSR" id="PIRSR602403-1"/>
    </source>
</evidence>
<dbReference type="GO" id="GO:0016705">
    <property type="term" value="F:oxidoreductase activity, acting on paired donors, with incorporation or reduction of molecular oxygen"/>
    <property type="evidence" value="ECO:0007669"/>
    <property type="project" value="InterPro"/>
</dbReference>
<dbReference type="Gene3D" id="1.10.630.10">
    <property type="entry name" value="Cytochrome P450"/>
    <property type="match status" value="1"/>
</dbReference>
<keyword evidence="4 5" id="KW-0408">Iron</keyword>
<keyword evidence="6" id="KW-0812">Transmembrane</keyword>
<evidence type="ECO:0000256" key="4">
    <source>
        <dbReference type="ARBA" id="ARBA00023004"/>
    </source>
</evidence>
<feature type="transmembrane region" description="Helical" evidence="6">
    <location>
        <begin position="6"/>
        <end position="25"/>
    </location>
</feature>
<accession>A0A6A5Q9R7</accession>
<evidence type="ECO:0000256" key="1">
    <source>
        <dbReference type="ARBA" id="ARBA00001971"/>
    </source>
</evidence>
<dbReference type="AlphaFoldDB" id="A0A6A5Q9R7"/>
<reference evidence="7" key="1">
    <citation type="journal article" date="2020" name="Stud. Mycol.">
        <title>101 Dothideomycetes genomes: a test case for predicting lifestyles and emergence of pathogens.</title>
        <authorList>
            <person name="Haridas S."/>
            <person name="Albert R."/>
            <person name="Binder M."/>
            <person name="Bloem J."/>
            <person name="Labutti K."/>
            <person name="Salamov A."/>
            <person name="Andreopoulos B."/>
            <person name="Baker S."/>
            <person name="Barry K."/>
            <person name="Bills G."/>
            <person name="Bluhm B."/>
            <person name="Cannon C."/>
            <person name="Castanera R."/>
            <person name="Culley D."/>
            <person name="Daum C."/>
            <person name="Ezra D."/>
            <person name="Gonzalez J."/>
            <person name="Henrissat B."/>
            <person name="Kuo A."/>
            <person name="Liang C."/>
            <person name="Lipzen A."/>
            <person name="Lutzoni F."/>
            <person name="Magnuson J."/>
            <person name="Mondo S."/>
            <person name="Nolan M."/>
            <person name="Ohm R."/>
            <person name="Pangilinan J."/>
            <person name="Park H.-J."/>
            <person name="Ramirez L."/>
            <person name="Alfaro M."/>
            <person name="Sun H."/>
            <person name="Tritt A."/>
            <person name="Yoshinaga Y."/>
            <person name="Zwiers L.-H."/>
            <person name="Turgeon B."/>
            <person name="Goodwin S."/>
            <person name="Spatafora J."/>
            <person name="Crous P."/>
            <person name="Grigoriev I."/>
        </authorList>
    </citation>
    <scope>NUCLEOTIDE SEQUENCE</scope>
    <source>
        <strain evidence="7">HMLAC05119</strain>
    </source>
</reference>
<evidence type="ECO:0000313" key="8">
    <source>
        <dbReference type="Proteomes" id="UP000800096"/>
    </source>
</evidence>
<dbReference type="Pfam" id="PF00067">
    <property type="entry name" value="p450"/>
    <property type="match status" value="1"/>
</dbReference>
<dbReference type="SUPFAM" id="SSF48264">
    <property type="entry name" value="Cytochrome P450"/>
    <property type="match status" value="1"/>
</dbReference>
<keyword evidence="6" id="KW-0472">Membrane</keyword>
<evidence type="ECO:0000313" key="7">
    <source>
        <dbReference type="EMBL" id="KAF1912175.1"/>
    </source>
</evidence>
<protein>
    <submittedName>
        <fullName evidence="7">Cytochrome P450</fullName>
    </submittedName>
</protein>
<comment type="similarity">
    <text evidence="2">Belongs to the cytochrome P450 family.</text>
</comment>
<dbReference type="Proteomes" id="UP000800096">
    <property type="component" value="Unassembled WGS sequence"/>
</dbReference>
<proteinExistence type="inferred from homology"/>
<dbReference type="PANTHER" id="PTHR47582">
    <property type="entry name" value="P450, PUTATIVE (EUROFUNG)-RELATED"/>
    <property type="match status" value="1"/>
</dbReference>
<dbReference type="GO" id="GO:0005506">
    <property type="term" value="F:iron ion binding"/>
    <property type="evidence" value="ECO:0007669"/>
    <property type="project" value="InterPro"/>
</dbReference>
<keyword evidence="5" id="KW-0349">Heme</keyword>
<keyword evidence="3 5" id="KW-0479">Metal-binding</keyword>
<keyword evidence="8" id="KW-1185">Reference proteome</keyword>
<dbReference type="InterPro" id="IPR002403">
    <property type="entry name" value="Cyt_P450_E_grp-IV"/>
</dbReference>
<organism evidence="7 8">
    <name type="scientific">Ampelomyces quisqualis</name>
    <name type="common">Powdery mildew agent</name>
    <dbReference type="NCBI Taxonomy" id="50730"/>
    <lineage>
        <taxon>Eukaryota</taxon>
        <taxon>Fungi</taxon>
        <taxon>Dikarya</taxon>
        <taxon>Ascomycota</taxon>
        <taxon>Pezizomycotina</taxon>
        <taxon>Dothideomycetes</taxon>
        <taxon>Pleosporomycetidae</taxon>
        <taxon>Pleosporales</taxon>
        <taxon>Pleosporineae</taxon>
        <taxon>Phaeosphaeriaceae</taxon>
        <taxon>Ampelomyces</taxon>
    </lineage>
</organism>
<dbReference type="InterPro" id="IPR001128">
    <property type="entry name" value="Cyt_P450"/>
</dbReference>
<gene>
    <name evidence="7" type="ORF">BDU57DRAFT_459917</name>
</gene>
<keyword evidence="6" id="KW-1133">Transmembrane helix</keyword>
<feature type="binding site" description="axial binding residue" evidence="5">
    <location>
        <position position="430"/>
    </location>
    <ligand>
        <name>heme</name>
        <dbReference type="ChEBI" id="CHEBI:30413"/>
    </ligand>
    <ligandPart>
        <name>Fe</name>
        <dbReference type="ChEBI" id="CHEBI:18248"/>
    </ligandPart>
</feature>
<dbReference type="PRINTS" id="PR00465">
    <property type="entry name" value="EP450IV"/>
</dbReference>
<dbReference type="InterPro" id="IPR053007">
    <property type="entry name" value="CYP450_monoxygenase_sec-met"/>
</dbReference>